<evidence type="ECO:0000259" key="1">
    <source>
        <dbReference type="Pfam" id="PF22768"/>
    </source>
</evidence>
<accession>A0A291LH24</accession>
<organism evidence="2 3">
    <name type="scientific">Streptomyces phage Amethyst</name>
    <dbReference type="NCBI Taxonomy" id="2041205"/>
    <lineage>
        <taxon>Viruses</taxon>
        <taxon>Duplodnaviria</taxon>
        <taxon>Heunggongvirae</taxon>
        <taxon>Uroviricota</taxon>
        <taxon>Caudoviricetes</taxon>
        <taxon>Arquatrovirinae</taxon>
        <taxon>Omarvirus</taxon>
        <taxon>Omarvirus amethyst</taxon>
    </lineage>
</organism>
<proteinExistence type="predicted"/>
<keyword evidence="3" id="KW-1185">Reference proteome</keyword>
<dbReference type="Gene3D" id="2.60.120.860">
    <property type="match status" value="1"/>
</dbReference>
<gene>
    <name evidence="2" type="ORF">SEA_AMETHYST_19</name>
</gene>
<dbReference type="EMBL" id="MF766044">
    <property type="protein sequence ID" value="ATI18641.1"/>
    <property type="molecule type" value="Genomic_DNA"/>
</dbReference>
<evidence type="ECO:0000313" key="3">
    <source>
        <dbReference type="Proteomes" id="UP000228562"/>
    </source>
</evidence>
<dbReference type="InterPro" id="IPR054738">
    <property type="entry name" value="Siphovirus-type_tail_C"/>
</dbReference>
<evidence type="ECO:0000313" key="2">
    <source>
        <dbReference type="EMBL" id="ATI18641.1"/>
    </source>
</evidence>
<feature type="domain" description="Siphovirus-type tail component C-terminal" evidence="1">
    <location>
        <begin position="184"/>
        <end position="278"/>
    </location>
</feature>
<dbReference type="Pfam" id="PF22768">
    <property type="entry name" value="SPP1_Dit"/>
    <property type="match status" value="1"/>
</dbReference>
<protein>
    <submittedName>
        <fullName evidence="2">Minor tail protein</fullName>
    </submittedName>
</protein>
<reference evidence="2 3" key="1">
    <citation type="submission" date="2017-08" db="EMBL/GenBank/DDBJ databases">
        <authorList>
            <person name="Spangler E.H."/>
            <person name="Amajor V.O."/>
            <person name="Gomez X.D."/>
            <person name="Bhuiyan S."/>
            <person name="Layton S.R."/>
            <person name="Kim T."/>
            <person name="Hughes L.E."/>
            <person name="Garlena R.A."/>
            <person name="Russell D.A."/>
            <person name="Pope W.H."/>
            <person name="Jacobs-Sera D."/>
            <person name="Hendrix R.W."/>
            <person name="Hatfull G.F."/>
        </authorList>
    </citation>
    <scope>NUCLEOTIDE SEQUENCE [LARGE SCALE GENOMIC DNA]</scope>
</reference>
<dbReference type="Proteomes" id="UP000228562">
    <property type="component" value="Segment"/>
</dbReference>
<name>A0A291LH24_9CAUD</name>
<sequence length="285" mass="30338">MPKLLLVSGADTIDLNEIDEYGIGFQAKSGVTGLGLPPVSVQWLEGAGDGATFRGTRVQTRDIDLPIEILALDRTDLQAKLSRLALVLAGGCTLVLQNGDGVQWHTDVWRVGGGEYTYGEDSVGDREFQTVITLRAGDPYFTSSVQQVRTISGAVSATSFLSSLAAIPVAPSQAIGSINLYNSGDAVAYPVWEVRGPGDHFTATSPNGEVLKWNGTLAAGEKLIIDTKKGTVQDGTGANRYDLLDTAPRFWTVEPGESTAGAALLNTTSASQITCSWYPRKWMVI</sequence>